<feature type="compositionally biased region" description="Polar residues" evidence="1">
    <location>
        <begin position="261"/>
        <end position="285"/>
    </location>
</feature>
<keyword evidence="2" id="KW-0472">Membrane</keyword>
<organism evidence="3 4">
    <name type="scientific">Plasmodium gonderi</name>
    <dbReference type="NCBI Taxonomy" id="77519"/>
    <lineage>
        <taxon>Eukaryota</taxon>
        <taxon>Sar</taxon>
        <taxon>Alveolata</taxon>
        <taxon>Apicomplexa</taxon>
        <taxon>Aconoidasida</taxon>
        <taxon>Haemosporida</taxon>
        <taxon>Plasmodiidae</taxon>
        <taxon>Plasmodium</taxon>
        <taxon>Plasmodium (Plasmodium)</taxon>
    </lineage>
</organism>
<dbReference type="AlphaFoldDB" id="A0A1Y1JC99"/>
<feature type="region of interest" description="Disordered" evidence="1">
    <location>
        <begin position="435"/>
        <end position="462"/>
    </location>
</feature>
<keyword evidence="2" id="KW-1133">Transmembrane helix</keyword>
<dbReference type="RefSeq" id="XP_028542449.1">
    <property type="nucleotide sequence ID" value="XM_028686648.1"/>
</dbReference>
<feature type="transmembrane region" description="Helical" evidence="2">
    <location>
        <begin position="391"/>
        <end position="411"/>
    </location>
</feature>
<reference evidence="4" key="1">
    <citation type="submission" date="2017-04" db="EMBL/GenBank/DDBJ databases">
        <title>Plasmodium gonderi genome.</title>
        <authorList>
            <person name="Arisue N."/>
            <person name="Honma H."/>
            <person name="Kawai S."/>
            <person name="Tougan T."/>
            <person name="Tanabe K."/>
            <person name="Horii T."/>
        </authorList>
    </citation>
    <scope>NUCLEOTIDE SEQUENCE [LARGE SCALE GENOMIC DNA]</scope>
    <source>
        <strain evidence="4">ATCC 30045</strain>
    </source>
</reference>
<keyword evidence="2" id="KW-0812">Transmembrane</keyword>
<proteinExistence type="predicted"/>
<feature type="region of interest" description="Disordered" evidence="1">
    <location>
        <begin position="261"/>
        <end position="324"/>
    </location>
</feature>
<sequence length="476" mass="55241">METLTDDILKEIFSNSYYYKLYDKFNEKVEGNTLTTEYCTKITEPKDGNNGLYDLCVKVEKQLTELKDSLSYKDQCLHFLYWIYYRVWLLSRDNSYDHAVIFEHLNNIKECLNKKKKTIYNCPYYSCNKDILTEWVEEKFLYDYFTNFDTITKNYCSDTSKRNNFKKYINSISSIYLKHKSYCCPFKSYRCLKYFSCDEKHNPANFFTTVTCDSNKLPVIKNDEKYDWIHKGEHKYFRCTEIKTKDGTVFNSCSIFEPKTNESTTPTFNETNGKNQGATPSSLSDTVKEKTHGSNSAKGKGSQGEVNSESSQSGNVTLPQDTRELNRNETKCEKYLVKDASGNCAEPNVRETGTIGFMMPTADKEMFMSILSGNYYDFPFFPGANNKFTRIGVSFLLILGILLVLFIYYKFTPFGSVIHRRMLKKKEVKINNRGYPKGHAMSNVKPRVHKKATSRTPKNMNTNKQGARTRIAYNPT</sequence>
<dbReference type="OMA" id="FRCTEIK"/>
<keyword evidence="4" id="KW-1185">Reference proteome</keyword>
<protein>
    <submittedName>
        <fullName evidence="3">Variable surface protein</fullName>
    </submittedName>
</protein>
<dbReference type="Pfam" id="PF05795">
    <property type="entry name" value="Plasmodium_Vir"/>
    <property type="match status" value="1"/>
</dbReference>
<dbReference type="Proteomes" id="UP000195521">
    <property type="component" value="Unassembled WGS sequence"/>
</dbReference>
<dbReference type="GeneID" id="39746572"/>
<dbReference type="EMBL" id="BDQF01000007">
    <property type="protein sequence ID" value="GAW79860.1"/>
    <property type="molecule type" value="Genomic_DNA"/>
</dbReference>
<comment type="caution">
    <text evidence="3">The sequence shown here is derived from an EMBL/GenBank/DDBJ whole genome shotgun (WGS) entry which is preliminary data.</text>
</comment>
<accession>A0A1Y1JC99</accession>
<name>A0A1Y1JC99_PLAGO</name>
<evidence type="ECO:0000256" key="1">
    <source>
        <dbReference type="SAM" id="MobiDB-lite"/>
    </source>
</evidence>
<evidence type="ECO:0000256" key="2">
    <source>
        <dbReference type="SAM" id="Phobius"/>
    </source>
</evidence>
<feature type="compositionally biased region" description="Polar residues" evidence="1">
    <location>
        <begin position="304"/>
        <end position="320"/>
    </location>
</feature>
<evidence type="ECO:0000313" key="4">
    <source>
        <dbReference type="Proteomes" id="UP000195521"/>
    </source>
</evidence>
<dbReference type="InterPro" id="IPR008780">
    <property type="entry name" value="Plasmodium_Vir"/>
</dbReference>
<evidence type="ECO:0000313" key="3">
    <source>
        <dbReference type="EMBL" id="GAW79860.1"/>
    </source>
</evidence>
<gene>
    <name evidence="3" type="ORF">PGO_060040</name>
</gene>